<dbReference type="Pfam" id="PF02515">
    <property type="entry name" value="CoA_transf_3"/>
    <property type="match status" value="2"/>
</dbReference>
<dbReference type="Gene3D" id="3.30.1540.10">
    <property type="entry name" value="formyl-coa transferase, domain 3"/>
    <property type="match status" value="2"/>
</dbReference>
<evidence type="ECO:0000313" key="3">
    <source>
        <dbReference type="Proteomes" id="UP000460272"/>
    </source>
</evidence>
<comment type="caution">
    <text evidence="2">The sequence shown here is derived from an EMBL/GenBank/DDBJ whole genome shotgun (WGS) entry which is preliminary data.</text>
</comment>
<dbReference type="PANTHER" id="PTHR48228">
    <property type="entry name" value="SUCCINYL-COA--D-CITRAMALATE COA-TRANSFERASE"/>
    <property type="match status" value="1"/>
</dbReference>
<evidence type="ECO:0000313" key="2">
    <source>
        <dbReference type="EMBL" id="TVZ02427.1"/>
    </source>
</evidence>
<dbReference type="PANTHER" id="PTHR48228:SF5">
    <property type="entry name" value="ALPHA-METHYLACYL-COA RACEMASE"/>
    <property type="match status" value="1"/>
</dbReference>
<reference evidence="2 3" key="1">
    <citation type="submission" date="2018-11" db="EMBL/GenBank/DDBJ databases">
        <title>Trebonia kvetii gen.nov., sp.nov., a novel acidophilic actinobacterium, and proposal of the new actinobacterial family Treboniaceae fam. nov.</title>
        <authorList>
            <person name="Rapoport D."/>
            <person name="Sagova-Mareckova M."/>
            <person name="Sedlacek I."/>
            <person name="Provaznik J."/>
            <person name="Kralova S."/>
            <person name="Pavlinic D."/>
            <person name="Benes V."/>
            <person name="Kopecky J."/>
        </authorList>
    </citation>
    <scope>NUCLEOTIDE SEQUENCE [LARGE SCALE GENOMIC DNA]</scope>
    <source>
        <strain evidence="2 3">15Tr583</strain>
    </source>
</reference>
<feature type="region of interest" description="Disordered" evidence="1">
    <location>
        <begin position="399"/>
        <end position="419"/>
    </location>
</feature>
<dbReference type="InterPro" id="IPR003673">
    <property type="entry name" value="CoA-Trfase_fam_III"/>
</dbReference>
<dbReference type="GO" id="GO:0016740">
    <property type="term" value="F:transferase activity"/>
    <property type="evidence" value="ECO:0007669"/>
    <property type="project" value="UniProtKB-KW"/>
</dbReference>
<dbReference type="AlphaFoldDB" id="A0A6P2BUQ2"/>
<dbReference type="InterPro" id="IPR044855">
    <property type="entry name" value="CoA-Trfase_III_dom3_sf"/>
</dbReference>
<dbReference type="RefSeq" id="WP_145857422.1">
    <property type="nucleotide sequence ID" value="NZ_RPFW01000005.1"/>
</dbReference>
<protein>
    <submittedName>
        <fullName evidence="2">CoA transferase</fullName>
    </submittedName>
</protein>
<evidence type="ECO:0000256" key="1">
    <source>
        <dbReference type="SAM" id="MobiDB-lite"/>
    </source>
</evidence>
<proteinExistence type="predicted"/>
<organism evidence="2 3">
    <name type="scientific">Trebonia kvetii</name>
    <dbReference type="NCBI Taxonomy" id="2480626"/>
    <lineage>
        <taxon>Bacteria</taxon>
        <taxon>Bacillati</taxon>
        <taxon>Actinomycetota</taxon>
        <taxon>Actinomycetes</taxon>
        <taxon>Streptosporangiales</taxon>
        <taxon>Treboniaceae</taxon>
        <taxon>Trebonia</taxon>
    </lineage>
</organism>
<keyword evidence="3" id="KW-1185">Reference proteome</keyword>
<dbReference type="InterPro" id="IPR023606">
    <property type="entry name" value="CoA-Trfase_III_dom_1_sf"/>
</dbReference>
<gene>
    <name evidence="2" type="ORF">EAS64_26890</name>
</gene>
<dbReference type="EMBL" id="RPFW01000005">
    <property type="protein sequence ID" value="TVZ02427.1"/>
    <property type="molecule type" value="Genomic_DNA"/>
</dbReference>
<dbReference type="SUPFAM" id="SSF89796">
    <property type="entry name" value="CoA-transferase family III (CaiB/BaiF)"/>
    <property type="match status" value="2"/>
</dbReference>
<dbReference type="InterPro" id="IPR050509">
    <property type="entry name" value="CoA-transferase_III"/>
</dbReference>
<name>A0A6P2BUQ2_9ACTN</name>
<dbReference type="OrthoDB" id="9797653at2"/>
<accession>A0A6P2BUQ2</accession>
<keyword evidence="2" id="KW-0808">Transferase</keyword>
<dbReference type="Proteomes" id="UP000460272">
    <property type="component" value="Unassembled WGS sequence"/>
</dbReference>
<dbReference type="Gene3D" id="3.40.50.10540">
    <property type="entry name" value="Crotonobetainyl-coa:carnitine coa-transferase, domain 1"/>
    <property type="match status" value="2"/>
</dbReference>
<sequence>MTVTTAQEGPLAGLTVVDLSTTLPGAQATQFLADAGADVILVEGPEGSPLRSDPGWPGLLRGKRSIALELHRDDDSADGDRAVLNGLLRQADVLVTTMRPAAAVRLGLSAERLAADYPRLVAAMITGWGSRGPWADYKGYEALIMAKTGVLHSKRQLTSGPDPAYVSVPYASFAAGQTAVHGILAALLERESSGLGQVVEANLVSGVGAMDTYNWFYEMILRRYPEAFKPLPDAFDDQGRPQTRLMYALLVAAAKDGTWLQFAQSAPHLTRAFLEELGLADEVREPKWAGFPDLPTPELRQEWWDKMLAKVGERTLAEWEAVFDRNSNVFAEQFRTPDEALAHPQLVHEGRVVTVNDPDLGPVRQPSTMVHAGRRPLTEIRRAPRLDEDAAEIRRLAGAAVPQDARHEAGGTVERGAGPASPACPLAGVTVLELGGMFAAPFGATVLADLGARVIKIEPLDGDAIRGMMAFPEAGGGKVLQGKESIALDIRTHEGLAIVHEIARLCDVVLQCYRAGVAARIGIDEAALKAVNPHLVYLNAPGYGIDGPYGGKPAYAPSIGAASGVSLTDAPLGGARPETREQLLSGARNLRAGGTVPAVQSDGIAALGVASGLLLGLYARQRGITLTDLTTTMLGSCTQALISRNTGYQGRQPLSRVDDEFRGLGPLYRMYRAADGWVFLAAPAGRDWPALAEALAGYGSLSDERFATEAGRAANAAALTAALEAIFVTRAKDEWEAQLTAADVGCVAVAQVNAEWRMQDDEFYQAGYAADVVSPIFDEHRRAAPLNRFSRSATKPESGCRLGQHTNALLRELGYDDEQIAGLRKRDVVR</sequence>